<protein>
    <submittedName>
        <fullName evidence="1">Uncharacterized protein</fullName>
    </submittedName>
</protein>
<organism evidence="1 2">
    <name type="scientific">Irpex rosettiformis</name>
    <dbReference type="NCBI Taxonomy" id="378272"/>
    <lineage>
        <taxon>Eukaryota</taxon>
        <taxon>Fungi</taxon>
        <taxon>Dikarya</taxon>
        <taxon>Basidiomycota</taxon>
        <taxon>Agaricomycotina</taxon>
        <taxon>Agaricomycetes</taxon>
        <taxon>Polyporales</taxon>
        <taxon>Irpicaceae</taxon>
        <taxon>Irpex</taxon>
    </lineage>
</organism>
<gene>
    <name evidence="1" type="ORF">BDY19DRAFT_941410</name>
</gene>
<sequence>MLPTPVQFYSRKYGPQHHHKRPWRDVLLTRARVTNLGFILLLTFFALSFLLNLYYWFRPEPRLQLQVPLPRSILATIARDEPISSLEHLVIVPGHSIWKGSRETRLRASMHTTDTYPKDIVTKDQSALLIFSGGNTKSQSPHTEASSYHQLSLVTNLISSSFTRVTTEEDALDSFQNLIFSIARFHEYTGRYPTRITVVGYEMKRKRFEELHRAAIRWPLNRFEYIGIDAEGQDIERAREGEEINGYIPYMRDIYGCHGVLLSKRRSRNPHIRYHPYFISAPELGALFNWCPVSVDGVSNELFRGPLPWDRLHPKPKAFLGVGLGKGYQ</sequence>
<dbReference type="EMBL" id="MU274909">
    <property type="protein sequence ID" value="KAI0089908.1"/>
    <property type="molecule type" value="Genomic_DNA"/>
</dbReference>
<dbReference type="Proteomes" id="UP001055072">
    <property type="component" value="Unassembled WGS sequence"/>
</dbReference>
<evidence type="ECO:0000313" key="1">
    <source>
        <dbReference type="EMBL" id="KAI0089908.1"/>
    </source>
</evidence>
<evidence type="ECO:0000313" key="2">
    <source>
        <dbReference type="Proteomes" id="UP001055072"/>
    </source>
</evidence>
<accession>A0ACB8U6D5</accession>
<reference evidence="1" key="1">
    <citation type="journal article" date="2021" name="Environ. Microbiol.">
        <title>Gene family expansions and transcriptome signatures uncover fungal adaptations to wood decay.</title>
        <authorList>
            <person name="Hage H."/>
            <person name="Miyauchi S."/>
            <person name="Viragh M."/>
            <person name="Drula E."/>
            <person name="Min B."/>
            <person name="Chaduli D."/>
            <person name="Navarro D."/>
            <person name="Favel A."/>
            <person name="Norest M."/>
            <person name="Lesage-Meessen L."/>
            <person name="Balint B."/>
            <person name="Merenyi Z."/>
            <person name="de Eugenio L."/>
            <person name="Morin E."/>
            <person name="Martinez A.T."/>
            <person name="Baldrian P."/>
            <person name="Stursova M."/>
            <person name="Martinez M.J."/>
            <person name="Novotny C."/>
            <person name="Magnuson J.K."/>
            <person name="Spatafora J.W."/>
            <person name="Maurice S."/>
            <person name="Pangilinan J."/>
            <person name="Andreopoulos W."/>
            <person name="LaButti K."/>
            <person name="Hundley H."/>
            <person name="Na H."/>
            <person name="Kuo A."/>
            <person name="Barry K."/>
            <person name="Lipzen A."/>
            <person name="Henrissat B."/>
            <person name="Riley R."/>
            <person name="Ahrendt S."/>
            <person name="Nagy L.G."/>
            <person name="Grigoriev I.V."/>
            <person name="Martin F."/>
            <person name="Rosso M.N."/>
        </authorList>
    </citation>
    <scope>NUCLEOTIDE SEQUENCE</scope>
    <source>
        <strain evidence="1">CBS 384.51</strain>
    </source>
</reference>
<proteinExistence type="predicted"/>
<keyword evidence="2" id="KW-1185">Reference proteome</keyword>
<name>A0ACB8U6D5_9APHY</name>
<comment type="caution">
    <text evidence="1">The sequence shown here is derived from an EMBL/GenBank/DDBJ whole genome shotgun (WGS) entry which is preliminary data.</text>
</comment>